<reference evidence="2" key="1">
    <citation type="submission" date="2020-08" db="EMBL/GenBank/DDBJ databases">
        <title>Genome public.</title>
        <authorList>
            <person name="Liu C."/>
            <person name="Sun Q."/>
        </authorList>
    </citation>
    <scope>NUCLEOTIDE SEQUENCE</scope>
    <source>
        <strain evidence="2">NSJ-52</strain>
    </source>
</reference>
<protein>
    <submittedName>
        <fullName evidence="2">ANTAR domain-containing protein</fullName>
    </submittedName>
</protein>
<dbReference type="AlphaFoldDB" id="A0A8J6JLM2"/>
<organism evidence="2 3">
    <name type="scientific">Lawsonibacter faecis</name>
    <dbReference type="NCBI Taxonomy" id="2763052"/>
    <lineage>
        <taxon>Bacteria</taxon>
        <taxon>Bacillati</taxon>
        <taxon>Bacillota</taxon>
        <taxon>Clostridia</taxon>
        <taxon>Eubacteriales</taxon>
        <taxon>Oscillospiraceae</taxon>
        <taxon>Lawsonibacter</taxon>
    </lineage>
</organism>
<comment type="caution">
    <text evidence="2">The sequence shown here is derived from an EMBL/GenBank/DDBJ whole genome shotgun (WGS) entry which is preliminary data.</text>
</comment>
<name>A0A8J6JLM2_9FIRM</name>
<proteinExistence type="predicted"/>
<feature type="domain" description="ANTAR" evidence="1">
    <location>
        <begin position="113"/>
        <end position="174"/>
    </location>
</feature>
<dbReference type="Proteomes" id="UP000607645">
    <property type="component" value="Unassembled WGS sequence"/>
</dbReference>
<gene>
    <name evidence="2" type="ORF">H8S62_10920</name>
</gene>
<evidence type="ECO:0000259" key="1">
    <source>
        <dbReference type="PROSITE" id="PS50921"/>
    </source>
</evidence>
<dbReference type="InterPro" id="IPR005561">
    <property type="entry name" value="ANTAR"/>
</dbReference>
<sequence>MEKVIVAFESDKSCRRIKDILEAAGTASCIVCRSSAEVKRVVNKLHITAVVCGYKFPDESAEDLFDDLPASCAMLLVAPRSLLELCENEDIFKLAAPVSKGDLAASVRLLLQMGRRLEKFVRPRRSDEERSVISEAKAVLMGRNGMTEEQAHRFLQKRSMDTGAKLIQTAQMVLDGSWNA</sequence>
<dbReference type="Pfam" id="PF03861">
    <property type="entry name" value="ANTAR"/>
    <property type="match status" value="1"/>
</dbReference>
<evidence type="ECO:0000313" key="2">
    <source>
        <dbReference type="EMBL" id="MBC5737517.1"/>
    </source>
</evidence>
<keyword evidence="3" id="KW-1185">Reference proteome</keyword>
<evidence type="ECO:0000313" key="3">
    <source>
        <dbReference type="Proteomes" id="UP000607645"/>
    </source>
</evidence>
<accession>A0A8J6JLM2</accession>
<dbReference type="GO" id="GO:0003723">
    <property type="term" value="F:RNA binding"/>
    <property type="evidence" value="ECO:0007669"/>
    <property type="project" value="InterPro"/>
</dbReference>
<dbReference type="InterPro" id="IPR011006">
    <property type="entry name" value="CheY-like_superfamily"/>
</dbReference>
<dbReference type="RefSeq" id="WP_155151968.1">
    <property type="nucleotide sequence ID" value="NZ_JACOPQ010000008.1"/>
</dbReference>
<dbReference type="PROSITE" id="PS50921">
    <property type="entry name" value="ANTAR"/>
    <property type="match status" value="1"/>
</dbReference>
<dbReference type="SMART" id="SM01012">
    <property type="entry name" value="ANTAR"/>
    <property type="match status" value="1"/>
</dbReference>
<dbReference type="SUPFAM" id="SSF52172">
    <property type="entry name" value="CheY-like"/>
    <property type="match status" value="1"/>
</dbReference>
<dbReference type="Gene3D" id="1.10.10.10">
    <property type="entry name" value="Winged helix-like DNA-binding domain superfamily/Winged helix DNA-binding domain"/>
    <property type="match status" value="1"/>
</dbReference>
<dbReference type="InterPro" id="IPR036388">
    <property type="entry name" value="WH-like_DNA-bd_sf"/>
</dbReference>
<dbReference type="EMBL" id="JACOPQ010000008">
    <property type="protein sequence ID" value="MBC5737517.1"/>
    <property type="molecule type" value="Genomic_DNA"/>
</dbReference>